<reference evidence="2" key="2">
    <citation type="journal article" date="2018" name="Nature">
        <title>Human gut bacteria contain acquired interbacterial defence systems.</title>
        <authorList>
            <person name="Ross B.D."/>
            <person name="Verster A.J."/>
            <person name="Radey M.C."/>
            <person name="Schmidtke D.T."/>
            <person name="Pope C.E."/>
            <person name="Hoffman L.R."/>
            <person name="Hajjar A."/>
            <person name="Peterson S.B."/>
            <person name="Borenstein E."/>
            <person name="Mougous J."/>
        </authorList>
    </citation>
    <scope>NUCLEOTIDE SEQUENCE</scope>
    <source>
        <strain evidence="2">3725 D1 iv</strain>
    </source>
</reference>
<evidence type="ECO:0000313" key="1">
    <source>
        <dbReference type="EMBL" id="KAA3806264.1"/>
    </source>
</evidence>
<reference evidence="2" key="5">
    <citation type="submission" date="2019-07" db="EMBL/GenBank/DDBJ databases">
        <authorList>
            <person name="Ross B.D."/>
            <person name="Verster A.J."/>
            <person name="Radey M.C."/>
            <person name="Schmidtke D.T."/>
            <person name="Pope C.E."/>
            <person name="Hoffman L.R."/>
            <person name="Hajjar A."/>
            <person name="Peterson S.B."/>
            <person name="Borenstein E."/>
            <person name="Mougous J.D."/>
        </authorList>
    </citation>
    <scope>NUCLEOTIDE SEQUENCE</scope>
    <source>
        <strain evidence="2">3725 D1 iv</strain>
    </source>
</reference>
<accession>A0A1Y4PR03</accession>
<evidence type="ECO:0000313" key="3">
    <source>
        <dbReference type="EMBL" id="RGS86599.1"/>
    </source>
</evidence>
<evidence type="ECO:0000313" key="6">
    <source>
        <dbReference type="Proteomes" id="UP000460135"/>
    </source>
</evidence>
<dbReference type="EMBL" id="VWLX01000005">
    <property type="protein sequence ID" value="KAA3806264.1"/>
    <property type="molecule type" value="Genomic_DNA"/>
</dbReference>
<reference evidence="5" key="1">
    <citation type="journal article" date="2018" name="J. Anim. Genet.">
        <title>Acquired interbacterial defense systems protect against interspecies antagonism in the human gut microbiome.</title>
        <authorList>
            <person name="Ross B.D."/>
            <person name="Verster A.J."/>
            <person name="Radey M.C."/>
            <person name="Schmidtke D.T."/>
            <person name="Pope C.E."/>
            <person name="Hoffman L.R."/>
            <person name="Hajjar A."/>
            <person name="Peterson S.B."/>
            <person name="Borenstein E."/>
            <person name="Mougous J."/>
        </authorList>
    </citation>
    <scope>NUCLEOTIDE SEQUENCE [LARGE SCALE GENOMIC DNA]</scope>
    <source>
        <strain evidence="5">3725 D1 iv</strain>
    </source>
</reference>
<dbReference type="EMBL" id="CP041395">
    <property type="protein sequence ID" value="QDM09491.1"/>
    <property type="molecule type" value="Genomic_DNA"/>
</dbReference>
<protein>
    <submittedName>
        <fullName evidence="3">Uncharacterized protein</fullName>
    </submittedName>
</protein>
<proteinExistence type="predicted"/>
<organism evidence="3 4">
    <name type="scientific">Bacteroides ovatus</name>
    <dbReference type="NCBI Taxonomy" id="28116"/>
    <lineage>
        <taxon>Bacteria</taxon>
        <taxon>Pseudomonadati</taxon>
        <taxon>Bacteroidota</taxon>
        <taxon>Bacteroidia</taxon>
        <taxon>Bacteroidales</taxon>
        <taxon>Bacteroidaceae</taxon>
        <taxon>Bacteroides</taxon>
    </lineage>
</organism>
<evidence type="ECO:0000313" key="2">
    <source>
        <dbReference type="EMBL" id="QDM09491.1"/>
    </source>
</evidence>
<evidence type="ECO:0000313" key="4">
    <source>
        <dbReference type="Proteomes" id="UP000266492"/>
    </source>
</evidence>
<dbReference type="Proteomes" id="UP000460135">
    <property type="component" value="Unassembled WGS sequence"/>
</dbReference>
<reference evidence="3 4" key="3">
    <citation type="submission" date="2018-08" db="EMBL/GenBank/DDBJ databases">
        <title>A genome reference for cultivated species of the human gut microbiota.</title>
        <authorList>
            <person name="Zou Y."/>
            <person name="Xue W."/>
            <person name="Luo G."/>
        </authorList>
    </citation>
    <scope>NUCLEOTIDE SEQUENCE [LARGE SCALE GENOMIC DNA]</scope>
    <source>
        <strain evidence="3 4">AF20-9LB</strain>
    </source>
</reference>
<dbReference type="EMBL" id="QRVZ01000003">
    <property type="protein sequence ID" value="RGS86599.1"/>
    <property type="molecule type" value="Genomic_DNA"/>
</dbReference>
<name>A0A1Y4PR03_BACOV</name>
<sequence>MQKFSEVISRPINLIHSACLRGGYINRNDFGENAIKKERISPKILIFAPQCQSSDTENYLFI</sequence>
<dbReference type="Proteomes" id="UP000318823">
    <property type="component" value="Chromosome"/>
</dbReference>
<dbReference type="Proteomes" id="UP000266492">
    <property type="component" value="Unassembled WGS sequence"/>
</dbReference>
<evidence type="ECO:0000313" key="5">
    <source>
        <dbReference type="Proteomes" id="UP000318823"/>
    </source>
</evidence>
<reference evidence="1 6" key="4">
    <citation type="journal article" date="2019" name="Nat. Med.">
        <title>A library of human gut bacterial isolates paired with longitudinal multiomics data enables mechanistic microbiome research.</title>
        <authorList>
            <person name="Poyet M."/>
            <person name="Groussin M."/>
            <person name="Gibbons S.M."/>
            <person name="Avila-Pacheco J."/>
            <person name="Jiang X."/>
            <person name="Kearney S.M."/>
            <person name="Perrotta A.R."/>
            <person name="Berdy B."/>
            <person name="Zhao S."/>
            <person name="Lieberman T.D."/>
            <person name="Swanson P.K."/>
            <person name="Smith M."/>
            <person name="Roesemann S."/>
            <person name="Alexander J.E."/>
            <person name="Rich S.A."/>
            <person name="Livny J."/>
            <person name="Vlamakis H."/>
            <person name="Clish C."/>
            <person name="Bullock K."/>
            <person name="Deik A."/>
            <person name="Scott J."/>
            <person name="Pierce K.A."/>
            <person name="Xavier R.J."/>
            <person name="Alm E.J."/>
        </authorList>
    </citation>
    <scope>NUCLEOTIDE SEQUENCE [LARGE SCALE GENOMIC DNA]</scope>
    <source>
        <strain evidence="1 6">BIOML-A183</strain>
    </source>
</reference>
<gene>
    <name evidence="3" type="ORF">DWX70_05115</name>
    <name evidence="2" type="ORF">DYI28_12635</name>
    <name evidence="1" type="ORF">F3F51_07100</name>
</gene>
<dbReference type="AlphaFoldDB" id="A0A1Y4PR03"/>